<dbReference type="PANTHER" id="PTHR23280">
    <property type="entry name" value="4.1 G PROTEIN"/>
    <property type="match status" value="1"/>
</dbReference>
<feature type="compositionally biased region" description="Low complexity" evidence="8">
    <location>
        <begin position="643"/>
        <end position="662"/>
    </location>
</feature>
<feature type="compositionally biased region" description="Low complexity" evidence="8">
    <location>
        <begin position="754"/>
        <end position="764"/>
    </location>
</feature>
<feature type="compositionally biased region" description="Low complexity" evidence="8">
    <location>
        <begin position="934"/>
        <end position="981"/>
    </location>
</feature>
<dbReference type="SMART" id="SM01196">
    <property type="entry name" value="FERM_C"/>
    <property type="match status" value="1"/>
</dbReference>
<feature type="region of interest" description="Disordered" evidence="8">
    <location>
        <begin position="732"/>
        <end position="773"/>
    </location>
</feature>
<feature type="compositionally biased region" description="Low complexity" evidence="8">
    <location>
        <begin position="1528"/>
        <end position="1568"/>
    </location>
</feature>
<dbReference type="Pfam" id="PF08736">
    <property type="entry name" value="FA"/>
    <property type="match status" value="1"/>
</dbReference>
<feature type="region of interest" description="Disordered" evidence="8">
    <location>
        <begin position="312"/>
        <end position="696"/>
    </location>
</feature>
<dbReference type="InterPro" id="IPR029071">
    <property type="entry name" value="Ubiquitin-like_domsf"/>
</dbReference>
<dbReference type="FunFam" id="2.30.29.30:FF:000002">
    <property type="entry name" value="Band 4.1-like protein 5 isoform 1"/>
    <property type="match status" value="1"/>
</dbReference>
<dbReference type="InterPro" id="IPR019748">
    <property type="entry name" value="FERM_central"/>
</dbReference>
<feature type="compositionally biased region" description="Low complexity" evidence="8">
    <location>
        <begin position="1312"/>
        <end position="1324"/>
    </location>
</feature>
<dbReference type="InterPro" id="IPR030696">
    <property type="entry name" value="Band4.1-like4A_FERM_F1"/>
</dbReference>
<feature type="compositionally biased region" description="Basic residues" evidence="8">
    <location>
        <begin position="482"/>
        <end position="504"/>
    </location>
</feature>
<evidence type="ECO:0000256" key="7">
    <source>
        <dbReference type="ARBA" id="ARBA00077094"/>
    </source>
</evidence>
<dbReference type="EMBL" id="JAJJHW010000824">
    <property type="protein sequence ID" value="KAH8381339.1"/>
    <property type="molecule type" value="Genomic_DNA"/>
</dbReference>
<feature type="compositionally biased region" description="Basic residues" evidence="8">
    <location>
        <begin position="580"/>
        <end position="595"/>
    </location>
</feature>
<dbReference type="CDD" id="cd17107">
    <property type="entry name" value="FERM_F1_EPB41L4A"/>
    <property type="match status" value="1"/>
</dbReference>
<gene>
    <name evidence="10" type="ORF">KR093_002827</name>
</gene>
<organism evidence="10 11">
    <name type="scientific">Drosophila rubida</name>
    <dbReference type="NCBI Taxonomy" id="30044"/>
    <lineage>
        <taxon>Eukaryota</taxon>
        <taxon>Metazoa</taxon>
        <taxon>Ecdysozoa</taxon>
        <taxon>Arthropoda</taxon>
        <taxon>Hexapoda</taxon>
        <taxon>Insecta</taxon>
        <taxon>Pterygota</taxon>
        <taxon>Neoptera</taxon>
        <taxon>Endopterygota</taxon>
        <taxon>Diptera</taxon>
        <taxon>Brachycera</taxon>
        <taxon>Muscomorpha</taxon>
        <taxon>Ephydroidea</taxon>
        <taxon>Drosophilidae</taxon>
        <taxon>Drosophila</taxon>
    </lineage>
</organism>
<feature type="compositionally biased region" description="Low complexity" evidence="8">
    <location>
        <begin position="1244"/>
        <end position="1254"/>
    </location>
</feature>
<feature type="compositionally biased region" description="Low complexity" evidence="8">
    <location>
        <begin position="466"/>
        <end position="477"/>
    </location>
</feature>
<evidence type="ECO:0000313" key="11">
    <source>
        <dbReference type="Proteomes" id="UP001200034"/>
    </source>
</evidence>
<feature type="region of interest" description="Disordered" evidence="8">
    <location>
        <begin position="1425"/>
        <end position="1450"/>
    </location>
</feature>
<proteinExistence type="predicted"/>
<dbReference type="SUPFAM" id="SSF50729">
    <property type="entry name" value="PH domain-like"/>
    <property type="match status" value="1"/>
</dbReference>
<feature type="domain" description="FERM" evidence="9">
    <location>
        <begin position="11"/>
        <end position="290"/>
    </location>
</feature>
<evidence type="ECO:0000256" key="5">
    <source>
        <dbReference type="ARBA" id="ARBA00023212"/>
    </source>
</evidence>
<dbReference type="InterPro" id="IPR035963">
    <property type="entry name" value="FERM_2"/>
</dbReference>
<name>A0AAD4PPL3_9MUSC</name>
<dbReference type="SMART" id="SM01195">
    <property type="entry name" value="FA"/>
    <property type="match status" value="1"/>
</dbReference>
<dbReference type="Gene3D" id="3.10.20.90">
    <property type="entry name" value="Phosphatidylinositol 3-kinase Catalytic Subunit, Chain A, domain 1"/>
    <property type="match status" value="1"/>
</dbReference>
<keyword evidence="5" id="KW-0206">Cytoskeleton</keyword>
<feature type="region of interest" description="Disordered" evidence="8">
    <location>
        <begin position="1069"/>
        <end position="1091"/>
    </location>
</feature>
<dbReference type="Pfam" id="PF09379">
    <property type="entry name" value="FERM_N"/>
    <property type="match status" value="1"/>
</dbReference>
<evidence type="ECO:0000256" key="6">
    <source>
        <dbReference type="ARBA" id="ARBA00075138"/>
    </source>
</evidence>
<evidence type="ECO:0000259" key="9">
    <source>
        <dbReference type="PROSITE" id="PS50057"/>
    </source>
</evidence>
<dbReference type="SUPFAM" id="SSF47031">
    <property type="entry name" value="Second domain of FERM"/>
    <property type="match status" value="1"/>
</dbReference>
<dbReference type="InterPro" id="IPR000299">
    <property type="entry name" value="FERM_domain"/>
</dbReference>
<dbReference type="SMART" id="SM00295">
    <property type="entry name" value="B41"/>
    <property type="match status" value="1"/>
</dbReference>
<feature type="compositionally biased region" description="Low complexity" evidence="8">
    <location>
        <begin position="382"/>
        <end position="400"/>
    </location>
</feature>
<keyword evidence="11" id="KW-1185">Reference proteome</keyword>
<feature type="compositionally biased region" description="Basic and acidic residues" evidence="8">
    <location>
        <begin position="666"/>
        <end position="675"/>
    </location>
</feature>
<feature type="compositionally biased region" description="Low complexity" evidence="8">
    <location>
        <begin position="992"/>
        <end position="1011"/>
    </location>
</feature>
<keyword evidence="3" id="KW-0963">Cytoplasm</keyword>
<feature type="region of interest" description="Disordered" evidence="8">
    <location>
        <begin position="865"/>
        <end position="1020"/>
    </location>
</feature>
<dbReference type="InterPro" id="IPR014352">
    <property type="entry name" value="FERM/acyl-CoA-bd_prot_sf"/>
</dbReference>
<feature type="compositionally biased region" description="Polar residues" evidence="8">
    <location>
        <begin position="816"/>
        <end position="825"/>
    </location>
</feature>
<dbReference type="FunFam" id="3.10.20.90:FF:000116">
    <property type="entry name" value="band 4.1-like protein 4A isoform X1"/>
    <property type="match status" value="1"/>
</dbReference>
<dbReference type="GO" id="GO:0005856">
    <property type="term" value="C:cytoskeleton"/>
    <property type="evidence" value="ECO:0007669"/>
    <property type="project" value="UniProtKB-SubCell"/>
</dbReference>
<feature type="compositionally biased region" description="Polar residues" evidence="8">
    <location>
        <begin position="401"/>
        <end position="413"/>
    </location>
</feature>
<dbReference type="GO" id="GO:0030182">
    <property type="term" value="P:neuron differentiation"/>
    <property type="evidence" value="ECO:0007669"/>
    <property type="project" value="UniProtKB-ARBA"/>
</dbReference>
<feature type="compositionally biased region" description="Low complexity" evidence="8">
    <location>
        <begin position="1434"/>
        <end position="1450"/>
    </location>
</feature>
<reference evidence="10" key="1">
    <citation type="journal article" date="2021" name="Mol. Ecol. Resour.">
        <title>Phylogenomic analyses of the genus Drosophila reveals genomic signals of climate adaptation.</title>
        <authorList>
            <person name="Li F."/>
            <person name="Rane R.V."/>
            <person name="Luria V."/>
            <person name="Xiong Z."/>
            <person name="Chen J."/>
            <person name="Li Z."/>
            <person name="Catullo R.A."/>
            <person name="Griffin P.C."/>
            <person name="Schiffer M."/>
            <person name="Pearce S."/>
            <person name="Lee S.F."/>
            <person name="McElroy K."/>
            <person name="Stocker A."/>
            <person name="Shirriffs J."/>
            <person name="Cockerell F."/>
            <person name="Coppin C."/>
            <person name="Sgro C.M."/>
            <person name="Karger A."/>
            <person name="Cain J.W."/>
            <person name="Weber J.A."/>
            <person name="Santpere G."/>
            <person name="Kirschner M.W."/>
            <person name="Hoffmann A.A."/>
            <person name="Oakeshott J.G."/>
            <person name="Zhang G."/>
        </authorList>
    </citation>
    <scope>NUCLEOTIDE SEQUENCE</scope>
    <source>
        <strain evidence="10">BGI-SZ-2011g</strain>
    </source>
</reference>
<evidence type="ECO:0000256" key="3">
    <source>
        <dbReference type="ARBA" id="ARBA00022490"/>
    </source>
</evidence>
<evidence type="ECO:0000313" key="10">
    <source>
        <dbReference type="EMBL" id="KAH8381339.1"/>
    </source>
</evidence>
<feature type="compositionally biased region" description="Gly residues" evidence="8">
    <location>
        <begin position="796"/>
        <end position="809"/>
    </location>
</feature>
<dbReference type="InterPro" id="IPR018980">
    <property type="entry name" value="FERM_PH-like_C"/>
</dbReference>
<dbReference type="InterPro" id="IPR019749">
    <property type="entry name" value="Band_41_domain"/>
</dbReference>
<protein>
    <recommendedName>
        <fullName evidence="7">Erythrocyte membrane protein band 4.1-like 4A</fullName>
    </recommendedName>
    <alternativeName>
        <fullName evidence="6">Protein NBL4</fullName>
    </alternativeName>
</protein>
<accession>A0AAD4PPL3</accession>
<evidence type="ECO:0000256" key="4">
    <source>
        <dbReference type="ARBA" id="ARBA00022949"/>
    </source>
</evidence>
<evidence type="ECO:0000256" key="1">
    <source>
        <dbReference type="ARBA" id="ARBA00004245"/>
    </source>
</evidence>
<dbReference type="InterPro" id="IPR018979">
    <property type="entry name" value="FERM_N"/>
</dbReference>
<dbReference type="PANTHER" id="PTHR23280:SF4">
    <property type="entry name" value="BAND 4.1-LIKE PROTEIN 4A"/>
    <property type="match status" value="1"/>
</dbReference>
<dbReference type="Gene3D" id="2.30.29.30">
    <property type="entry name" value="Pleckstrin-homology domain (PH domain)/Phosphotyrosine-binding domain (PTB)"/>
    <property type="match status" value="1"/>
</dbReference>
<dbReference type="SUPFAM" id="SSF54236">
    <property type="entry name" value="Ubiquitin-like"/>
    <property type="match status" value="1"/>
</dbReference>
<comment type="subcellular location">
    <subcellularLocation>
        <location evidence="2">Cell junction</location>
    </subcellularLocation>
    <subcellularLocation>
        <location evidence="1">Cytoplasm</location>
        <location evidence="1">Cytoskeleton</location>
    </subcellularLocation>
</comment>
<dbReference type="GO" id="GO:0071944">
    <property type="term" value="C:cell periphery"/>
    <property type="evidence" value="ECO:0007669"/>
    <property type="project" value="UniProtKB-ARBA"/>
</dbReference>
<feature type="compositionally biased region" description="Gly residues" evidence="8">
    <location>
        <begin position="354"/>
        <end position="370"/>
    </location>
</feature>
<feature type="compositionally biased region" description="Polar residues" evidence="8">
    <location>
        <begin position="441"/>
        <end position="460"/>
    </location>
</feature>
<feature type="compositionally biased region" description="Basic residues" evidence="8">
    <location>
        <begin position="676"/>
        <end position="687"/>
    </location>
</feature>
<feature type="region of interest" description="Disordered" evidence="8">
    <location>
        <begin position="1244"/>
        <end position="1295"/>
    </location>
</feature>
<dbReference type="Pfam" id="PF00373">
    <property type="entry name" value="FERM_M"/>
    <property type="match status" value="1"/>
</dbReference>
<evidence type="ECO:0000256" key="8">
    <source>
        <dbReference type="SAM" id="MobiDB-lite"/>
    </source>
</evidence>
<dbReference type="PROSITE" id="PS50057">
    <property type="entry name" value="FERM_3"/>
    <property type="match status" value="1"/>
</dbReference>
<feature type="compositionally biased region" description="Low complexity" evidence="8">
    <location>
        <begin position="420"/>
        <end position="440"/>
    </location>
</feature>
<dbReference type="InterPro" id="IPR011993">
    <property type="entry name" value="PH-like_dom_sf"/>
</dbReference>
<dbReference type="GO" id="GO:0031032">
    <property type="term" value="P:actomyosin structure organization"/>
    <property type="evidence" value="ECO:0007669"/>
    <property type="project" value="TreeGrafter"/>
</dbReference>
<dbReference type="GO" id="GO:0009887">
    <property type="term" value="P:animal organ morphogenesis"/>
    <property type="evidence" value="ECO:0007669"/>
    <property type="project" value="UniProtKB-ARBA"/>
</dbReference>
<feature type="compositionally biased region" description="Basic and acidic residues" evidence="8">
    <location>
        <begin position="314"/>
        <end position="324"/>
    </location>
</feature>
<dbReference type="PRINTS" id="PR00935">
    <property type="entry name" value="BAND41"/>
</dbReference>
<feature type="compositionally biased region" description="Basic residues" evidence="8">
    <location>
        <begin position="555"/>
        <end position="564"/>
    </location>
</feature>
<dbReference type="Gene3D" id="1.20.80.10">
    <property type="match status" value="1"/>
</dbReference>
<evidence type="ECO:0000256" key="2">
    <source>
        <dbReference type="ARBA" id="ARBA00004282"/>
    </source>
</evidence>
<feature type="region of interest" description="Disordered" evidence="8">
    <location>
        <begin position="1308"/>
        <end position="1344"/>
    </location>
</feature>
<feature type="region of interest" description="Disordered" evidence="8">
    <location>
        <begin position="1522"/>
        <end position="1568"/>
    </location>
</feature>
<dbReference type="FunFam" id="1.20.80.10:FF:000003">
    <property type="entry name" value="Tyrosine-protein phosphatase non-receptor type 4"/>
    <property type="match status" value="1"/>
</dbReference>
<feature type="compositionally biased region" description="Low complexity" evidence="8">
    <location>
        <begin position="608"/>
        <end position="623"/>
    </location>
</feature>
<dbReference type="CDD" id="cd14473">
    <property type="entry name" value="FERM_B-lobe"/>
    <property type="match status" value="1"/>
</dbReference>
<sequence length="1630" mass="174315">MNCLCRPSRIMSVRINLLDETDFIHEIKDDLPGQALLDVVFARLNLIETSYFGIRYIDDENQTHWLDPASRISRQLKPKSDPYDLYFGVKFYAADPCKLLEEITRYQLFLQVKQDVLQGRLPVAFELAAELGAFVVQSELGDYDPRRHSKGYVSEFRLLPNQSSELEARVSELHQQLKGMSPSSAELNYLDKVKWHDMYGVDLHPVLGEDSVEYFLGLTPSGIVVLRNKTTVAHYYWPRIAKVYYKGRYFMLRISDKNLSTYGFETPRKSACKHLWRCCVEHHAFFRQVRVAPLPNSQSHAADLFQLGSRFRHSRSDKQTEKDALAAGRAPPAFTRVPSKRQPRRVIDDFFNSNGGGGGGSGVSGGGGVISMGNRPLPQPLPLQSLANSNNNSNGTSANNYDSPYRSTYSIPTSLGLRPSSHQQQNNNSSSYNNNGSNLQTPDSPRSTRSAPWPRSQQRSLFGHNPSSPRSVRSVSTTGGGLHHHHSHHSHGHGTSHHHHHHHQQQQQQQSSSSASGSHQQPRQQRASSSSASHQQQRYRSSSVESHSSNDSRSTRRHKHRHRRTSDNESELSRGSGRSGRSHHRKHRRSHRHRRDSAGGSDHDSTRGRSYSGHRSSSMRSGSAELIDSTSQWREVQRRQAEASLGQSSVQQASVSKSSMVARSLHSNDSHSDTHSHHKSRRHRKNKSPSESRSRMWNSELAKHLQFDLVDTAGMSEQQLREIPYTVVETTSKRSNSNLKIHKSNSKSSVGAKSTGSGNTITNGSGSGNAGQAKNRVDRIRGLYYQSSHPHDSNVGGVGNPGGGGGHGGAAPKNGSIRSASTISSRECERNNGHGLVRMMSSMSMGDFISPTGSNLSPLENSALRVSHEHTDSGLGADQDYAYSSERSSDSTRYGTNKSSGASSGSHRKSVGSASGGNGGGGNNGGAGYNSLMQQTVSNQQQQQQQRSLFAAQQQQQQQQRQQKPHYKYASSSTSSTNPSHNPKHNLAPVHGAATSTANSTNSTSTASNGSSSGGGNTGAGNRLLSYTTFENNQYKFSLNNALGKGSSGARVASSSSSNLTGNMVSTAGGAGASASASASGGASGGGGGAFSRQRSFVEWPNNPAAPYYYQGPSTSAAQVKRRDAKSDIGVPTRRLSGQSVTKTQLLTGGSSQLANASCYPMHYASSNVTNASYNRALGQRGASGVNGSAGVGIGYALQPAKSDLFLSYIHGGEYERPYIYNYKMPQMPPGLLGGSFSAIGSSSASASASASNGSGSGSGSASGSPKQQASAYHISGAQTADPPPPPAPLYGGSAPANDVMYYQFDKGAAKSQQSQQSQQSQSQQPPPIVQQPKATTSGTGGGAAAAGGPLVYLQHGQNVAPSNVTATQQTAMQQSSHSCSEEDEVMAVLEAMQPDATTTNDEAEDTDDVYDDEAAEAEDMFDADVPLMSPTGSNNSANNNNSNSNSNSNCCSNNGSNNNNCNSNRNALASISALANINLDNCNANVYGGQLCANNDTGHHQQQQQQQQQLALPITTSNQTLNCPTLNANSHSSSQTNTNSNSNSNSNTSANAYPNEPTTSLVAPTTTSTSTTTTAAAAAAAAAASIATTATATNSQRTNSNPHSNLQQNQNISSSLEIILSPIIQSSRR</sequence>
<dbReference type="Proteomes" id="UP001200034">
    <property type="component" value="Unassembled WGS sequence"/>
</dbReference>
<dbReference type="GO" id="GO:0016020">
    <property type="term" value="C:membrane"/>
    <property type="evidence" value="ECO:0007669"/>
    <property type="project" value="UniProtKB-ARBA"/>
</dbReference>
<keyword evidence="4" id="KW-0965">Cell junction</keyword>
<comment type="caution">
    <text evidence="10">The sequence shown here is derived from an EMBL/GenBank/DDBJ whole genome shotgun (WGS) entry which is preliminary data.</text>
</comment>
<feature type="compositionally biased region" description="Low complexity" evidence="8">
    <location>
        <begin position="505"/>
        <end position="547"/>
    </location>
</feature>
<dbReference type="CDD" id="cd13186">
    <property type="entry name" value="FERM_C_NBL4_NBL5"/>
    <property type="match status" value="1"/>
</dbReference>
<dbReference type="GO" id="GO:0070161">
    <property type="term" value="C:anchoring junction"/>
    <property type="evidence" value="ECO:0007669"/>
    <property type="project" value="UniProtKB-SubCell"/>
</dbReference>
<dbReference type="InterPro" id="IPR014847">
    <property type="entry name" value="FA"/>
</dbReference>
<feature type="compositionally biased region" description="Gly residues" evidence="8">
    <location>
        <begin position="914"/>
        <end position="928"/>
    </location>
</feature>
<dbReference type="Pfam" id="PF09380">
    <property type="entry name" value="FERM_C"/>
    <property type="match status" value="1"/>
</dbReference>
<feature type="region of interest" description="Disordered" evidence="8">
    <location>
        <begin position="786"/>
        <end position="830"/>
    </location>
</feature>